<reference evidence="4 5" key="1">
    <citation type="submission" date="2019-09" db="EMBL/GenBank/DDBJ databases">
        <title>Bird 10,000 Genomes (B10K) Project - Family phase.</title>
        <authorList>
            <person name="Zhang G."/>
        </authorList>
    </citation>
    <scope>NUCLEOTIDE SEQUENCE [LARGE SCALE GENOMIC DNA]</scope>
    <source>
        <strain evidence="4">B10K-DU-001-01</strain>
        <tissue evidence="4">Muscle</tissue>
    </source>
</reference>
<keyword evidence="5" id="KW-1185">Reference proteome</keyword>
<keyword evidence="1" id="KW-0175">Coiled coil</keyword>
<dbReference type="Gene3D" id="2.60.40.10">
    <property type="entry name" value="Immunoglobulins"/>
    <property type="match status" value="1"/>
</dbReference>
<dbReference type="PANTHER" id="PTHR22538:SF0">
    <property type="entry name" value="CILIA- AND FLAGELLA-ASSOCIATED PROTEIN 74"/>
    <property type="match status" value="1"/>
</dbReference>
<accession>A0A7K5TX16</accession>
<evidence type="ECO:0000313" key="5">
    <source>
        <dbReference type="Proteomes" id="UP000543364"/>
    </source>
</evidence>
<sequence length="584" mass="67008">RNIKLLDDMVKEKELVVQKTRQKLGACQLRIKMLAKQLDRVDMEIEREEEAGNVAALSRLQAVSRRLCSELQREKELELIIDLKLNQSTLEMWEIQIEQGKYEVLRDKLQKDEEQLQKHYQEQRERRIWKEKRTALQAEGKRRSRDKKEEKAQKEYEERKKKIVEDVKRNHKKAACFLKQSTARIHDKIAKEEEKTREHMERRIQAVLSLKTSITSNREKLQTLQVLNKAKALEAKKEEMKMREAILAEGGNVVKEIFLHKRQLKHEKEEQAFRELQKSRKIEIVSRILKEKASIHKQKESQSRVRATKAHETGNCWSNCSLVVFNRVFQTCVLSQKSWLSPSPGSLAAEGTAPGGGSPEDIPQDVLWDSGDDEKEKEKTLLEPEFPGLWGQEYDFHKIAKAEVDPTLLAIRAVKKEMAEKKMEALQTGSFAKQMVPGRERKGCAFHSKPSCIHFKDFDVGQTYKKKIILTNASYSVNYCRLVGISECLKDFISVHFDPPGKMSSGMSCEFVVTFKPMINESLKGEVMFVAQTGSFSVPLKCTVKSCILALDKELIDFGSHVVGETISRTISLTNSGALGTTFK</sequence>
<dbReference type="AlphaFoldDB" id="A0A7K5TX16"/>
<dbReference type="Proteomes" id="UP000543364">
    <property type="component" value="Unassembled WGS sequence"/>
</dbReference>
<evidence type="ECO:0000259" key="3">
    <source>
        <dbReference type="Pfam" id="PF24770"/>
    </source>
</evidence>
<feature type="non-terminal residue" evidence="4">
    <location>
        <position position="1"/>
    </location>
</feature>
<dbReference type="PANTHER" id="PTHR22538">
    <property type="entry name" value="CILIA- AND FLAGELLA-ASSOCIATED PROTEIN 74"/>
    <property type="match status" value="1"/>
</dbReference>
<name>A0A7K5TX16_CEPOR</name>
<dbReference type="Pfam" id="PF24771">
    <property type="entry name" value="Ig_CFAP74_1st"/>
    <property type="match status" value="1"/>
</dbReference>
<feature type="region of interest" description="Disordered" evidence="2">
    <location>
        <begin position="135"/>
        <end position="156"/>
    </location>
</feature>
<gene>
    <name evidence="4" type="primary">Cfap74_0</name>
    <name evidence="4" type="ORF">CEPORN_R09665</name>
</gene>
<organism evidence="4 5">
    <name type="scientific">Cephalopterus ornatus</name>
    <name type="common">Amazonian umbrellabird</name>
    <dbReference type="NCBI Taxonomy" id="114276"/>
    <lineage>
        <taxon>Eukaryota</taxon>
        <taxon>Metazoa</taxon>
        <taxon>Chordata</taxon>
        <taxon>Craniata</taxon>
        <taxon>Vertebrata</taxon>
        <taxon>Euteleostomi</taxon>
        <taxon>Archelosauria</taxon>
        <taxon>Archosauria</taxon>
        <taxon>Dinosauria</taxon>
        <taxon>Saurischia</taxon>
        <taxon>Theropoda</taxon>
        <taxon>Coelurosauria</taxon>
        <taxon>Aves</taxon>
        <taxon>Neognathae</taxon>
        <taxon>Neoaves</taxon>
        <taxon>Telluraves</taxon>
        <taxon>Australaves</taxon>
        <taxon>Passeriformes</taxon>
        <taxon>Cotingidae</taxon>
        <taxon>Cephalopterus</taxon>
    </lineage>
</organism>
<dbReference type="InterPro" id="IPR056306">
    <property type="entry name" value="Ig-CFAP74_2nd"/>
</dbReference>
<feature type="coiled-coil region" evidence="1">
    <location>
        <begin position="95"/>
        <end position="126"/>
    </location>
</feature>
<evidence type="ECO:0000256" key="2">
    <source>
        <dbReference type="SAM" id="MobiDB-lite"/>
    </source>
</evidence>
<evidence type="ECO:0000256" key="1">
    <source>
        <dbReference type="SAM" id="Coils"/>
    </source>
</evidence>
<feature type="domain" description="CFAP74 second Ig-like" evidence="3">
    <location>
        <begin position="549"/>
        <end position="584"/>
    </location>
</feature>
<protein>
    <submittedName>
        <fullName evidence="4">CFA74 protein</fullName>
    </submittedName>
</protein>
<dbReference type="Pfam" id="PF24770">
    <property type="entry name" value="Ig-CFAP74_2"/>
    <property type="match status" value="1"/>
</dbReference>
<dbReference type="InterPro" id="IPR013783">
    <property type="entry name" value="Ig-like_fold"/>
</dbReference>
<feature type="compositionally biased region" description="Basic and acidic residues" evidence="2">
    <location>
        <begin position="146"/>
        <end position="156"/>
    </location>
</feature>
<feature type="region of interest" description="Disordered" evidence="2">
    <location>
        <begin position="339"/>
        <end position="369"/>
    </location>
</feature>
<feature type="non-terminal residue" evidence="4">
    <location>
        <position position="584"/>
    </location>
</feature>
<dbReference type="EMBL" id="VZRE01003840">
    <property type="protein sequence ID" value="NWU08256.1"/>
    <property type="molecule type" value="Genomic_DNA"/>
</dbReference>
<evidence type="ECO:0000313" key="4">
    <source>
        <dbReference type="EMBL" id="NWU08256.1"/>
    </source>
</evidence>
<proteinExistence type="predicted"/>
<comment type="caution">
    <text evidence="4">The sequence shown here is derived from an EMBL/GenBank/DDBJ whole genome shotgun (WGS) entry which is preliminary data.</text>
</comment>